<evidence type="ECO:0000259" key="8">
    <source>
        <dbReference type="Pfam" id="PF00303"/>
    </source>
</evidence>
<name>F8DXH6_CORRG</name>
<feature type="binding site" evidence="6">
    <location>
        <begin position="141"/>
        <end position="142"/>
    </location>
    <ligand>
        <name>dUMP</name>
        <dbReference type="ChEBI" id="CHEBI:246422"/>
        <note>ligand shared between dimeric partners</note>
    </ligand>
</feature>
<dbReference type="FunFam" id="3.30.572.10:FF:000013">
    <property type="entry name" value="Thymidylate synthase"/>
    <property type="match status" value="1"/>
</dbReference>
<dbReference type="OrthoDB" id="9774633at2"/>
<feature type="binding site" evidence="6">
    <location>
        <position position="66"/>
    </location>
    <ligand>
        <name>(6R)-5,10-methylene-5,6,7,8-tetrahydrofolate</name>
        <dbReference type="ChEBI" id="CHEBI:15636"/>
    </ligand>
</feature>
<feature type="binding site" description="in other chain" evidence="6">
    <location>
        <position position="192"/>
    </location>
    <ligand>
        <name>dUMP</name>
        <dbReference type="ChEBI" id="CHEBI:246422"/>
        <note>ligand shared between dimeric partners</note>
    </ligand>
</feature>
<evidence type="ECO:0000313" key="10">
    <source>
        <dbReference type="Proteomes" id="UP000000492"/>
    </source>
</evidence>
<accession>F8DXH6</accession>
<dbReference type="GO" id="GO:0004799">
    <property type="term" value="F:thymidylate synthase activity"/>
    <property type="evidence" value="ECO:0007669"/>
    <property type="project" value="UniProtKB-UniRule"/>
</dbReference>
<comment type="subunit">
    <text evidence="6">Homodimer.</text>
</comment>
<proteinExistence type="inferred from homology"/>
<feature type="active site" evidence="7">
    <location>
        <position position="161"/>
    </location>
</feature>
<reference evidence="9 10" key="1">
    <citation type="journal article" date="2012" name="BMC Genomics">
        <title>Complete genome sequence, lifestyle, and multi-drug resistance of the human pathogen Corynebacterium resistens DSM 45100 isolated from blood samples of a leukemia patient.</title>
        <authorList>
            <person name="Schroder J."/>
            <person name="Maus I."/>
            <person name="Meyer K."/>
            <person name="Wordemann S."/>
            <person name="Blom J."/>
            <person name="Jaenicke S."/>
            <person name="Schneider J."/>
            <person name="Trost E."/>
            <person name="Tauch A."/>
        </authorList>
    </citation>
    <scope>NUCLEOTIDE SEQUENCE [LARGE SCALE GENOMIC DNA]</scope>
    <source>
        <strain evidence="10">DSM 45100 / JCM 12819 / CCUG 50093 / GTC 2026 / SICGH 158</strain>
    </source>
</reference>
<dbReference type="AlphaFoldDB" id="F8DXH6"/>
<dbReference type="Pfam" id="PF00303">
    <property type="entry name" value="Thymidylat_synt"/>
    <property type="match status" value="1"/>
</dbReference>
<evidence type="ECO:0000256" key="2">
    <source>
        <dbReference type="ARBA" id="ARBA00022490"/>
    </source>
</evidence>
<comment type="pathway">
    <text evidence="6">Pyrimidine metabolism; dTTP biosynthesis.</text>
</comment>
<comment type="similarity">
    <text evidence="6">Belongs to the thymidylate synthase family. Bacterial-type ThyA subfamily.</text>
</comment>
<comment type="catalytic activity">
    <reaction evidence="6">
        <text>dUMP + (6R)-5,10-methylene-5,6,7,8-tetrahydrofolate = 7,8-dihydrofolate + dTMP</text>
        <dbReference type="Rhea" id="RHEA:12104"/>
        <dbReference type="ChEBI" id="CHEBI:15636"/>
        <dbReference type="ChEBI" id="CHEBI:57451"/>
        <dbReference type="ChEBI" id="CHEBI:63528"/>
        <dbReference type="ChEBI" id="CHEBI:246422"/>
        <dbReference type="EC" id="2.1.1.45"/>
    </reaction>
</comment>
<protein>
    <recommendedName>
        <fullName evidence="1 6">Thymidylate synthase</fullName>
        <shortName evidence="6">TS</shortName>
        <shortName evidence="6">TSase</shortName>
        <ecNumber evidence="1 6">2.1.1.45</ecNumber>
    </recommendedName>
</protein>
<dbReference type="EC" id="2.1.1.45" evidence="1 6"/>
<evidence type="ECO:0000256" key="6">
    <source>
        <dbReference type="HAMAP-Rule" id="MF_00008"/>
    </source>
</evidence>
<dbReference type="SUPFAM" id="SSF55831">
    <property type="entry name" value="Thymidylate synthase/dCMP hydroxymethylase"/>
    <property type="match status" value="1"/>
</dbReference>
<dbReference type="InterPro" id="IPR036926">
    <property type="entry name" value="Thymidate_synth/dCMP_Mease_sf"/>
</dbReference>
<comment type="subcellular location">
    <subcellularLocation>
        <location evidence="6">Cytoplasm</location>
    </subcellularLocation>
</comment>
<dbReference type="NCBIfam" id="NF002499">
    <property type="entry name" value="PRK01827.1-5"/>
    <property type="match status" value="1"/>
</dbReference>
<keyword evidence="4 6" id="KW-0808">Transferase</keyword>
<dbReference type="Proteomes" id="UP000000492">
    <property type="component" value="Chromosome"/>
</dbReference>
<dbReference type="STRING" id="662755.CRES_0358"/>
<dbReference type="CDD" id="cd00351">
    <property type="entry name" value="TS_Pyrimidine_HMase"/>
    <property type="match status" value="1"/>
</dbReference>
<evidence type="ECO:0000256" key="7">
    <source>
        <dbReference type="PROSITE-ProRule" id="PRU10016"/>
    </source>
</evidence>
<dbReference type="GO" id="GO:0005829">
    <property type="term" value="C:cytosol"/>
    <property type="evidence" value="ECO:0007669"/>
    <property type="project" value="TreeGrafter"/>
</dbReference>
<organism evidence="9 10">
    <name type="scientific">Corynebacterium resistens (strain DSM 45100 / JCM 12819 / GTC 2026 / SICGH 158)</name>
    <dbReference type="NCBI Taxonomy" id="662755"/>
    <lineage>
        <taxon>Bacteria</taxon>
        <taxon>Bacillati</taxon>
        <taxon>Actinomycetota</taxon>
        <taxon>Actinomycetes</taxon>
        <taxon>Mycobacteriales</taxon>
        <taxon>Corynebacteriaceae</taxon>
        <taxon>Corynebacterium</taxon>
    </lineage>
</organism>
<evidence type="ECO:0000256" key="3">
    <source>
        <dbReference type="ARBA" id="ARBA00022603"/>
    </source>
</evidence>
<dbReference type="HOGENOM" id="CLU_021669_0_0_11"/>
<dbReference type="GO" id="GO:0006231">
    <property type="term" value="P:dTMP biosynthetic process"/>
    <property type="evidence" value="ECO:0007669"/>
    <property type="project" value="UniProtKB-UniRule"/>
</dbReference>
<evidence type="ECO:0000256" key="1">
    <source>
        <dbReference type="ARBA" id="ARBA00011947"/>
    </source>
</evidence>
<dbReference type="HAMAP" id="MF_00008">
    <property type="entry name" value="Thymidy_synth_bact"/>
    <property type="match status" value="1"/>
</dbReference>
<keyword evidence="3 6" id="KW-0489">Methyltransferase</keyword>
<dbReference type="PANTHER" id="PTHR11548:SF9">
    <property type="entry name" value="THYMIDYLATE SYNTHASE"/>
    <property type="match status" value="1"/>
</dbReference>
<feature type="active site" description="Nucleophile" evidence="6">
    <location>
        <position position="161"/>
    </location>
</feature>
<sequence length="278" mass="31339">MASAHQEAQAQTQSIATPYEDLLREILETGAPKGDRTGTGTSSLFGRQIRYDLQQGFPLITTKKVHVKSVVGELLWFLKGDSNVRWLQENGIRIWNEWADENGDLGPVYGVQWRSWPTPDGRHVDQIAAALETLKANPDSRRNIVSAWNVSELENMALPPCHLLFQLYVADGKLSCQLYQRSADMFLGVPFNIASYSLLTHMFAQQAGLDVGEFIWTGGDCHIYDNHREQVETQLTRDPRPYPTLELNKAADMFSYDFSDIHFAGYDPHPTIKAQVAV</sequence>
<dbReference type="NCBIfam" id="NF002497">
    <property type="entry name" value="PRK01827.1-3"/>
    <property type="match status" value="1"/>
</dbReference>
<feature type="domain" description="Thymidylate synthase/dCMP hydroxymethylase" evidence="8">
    <location>
        <begin position="18"/>
        <end position="278"/>
    </location>
</feature>
<feature type="binding site" description="in other chain" evidence="6">
    <location>
        <begin position="181"/>
        <end position="184"/>
    </location>
    <ligand>
        <name>dUMP</name>
        <dbReference type="ChEBI" id="CHEBI:246422"/>
        <note>ligand shared between dimeric partners</note>
    </ligand>
</feature>
<gene>
    <name evidence="6 9" type="primary">thyA</name>
    <name evidence="9" type="ordered locus">CRES_0358</name>
</gene>
<feature type="binding site" evidence="6">
    <location>
        <position position="277"/>
    </location>
    <ligand>
        <name>(6R)-5,10-methylene-5,6,7,8-tetrahydrofolate</name>
        <dbReference type="ChEBI" id="CHEBI:15636"/>
    </ligand>
</feature>
<evidence type="ECO:0000313" key="9">
    <source>
        <dbReference type="EMBL" id="AEI08721.1"/>
    </source>
</evidence>
<comment type="function">
    <text evidence="6">Catalyzes the reductive methylation of 2'-deoxyuridine-5'-monophosphate (dUMP) to 2'-deoxythymidine-5'-monophosphate (dTMP) while utilizing 5,10-methylenetetrahydrofolate (mTHF) as the methyl donor and reductant in the reaction, yielding dihydrofolate (DHF) as a by-product. This enzymatic reaction provides an intracellular de novo source of dTMP, an essential precursor for DNA biosynthesis.</text>
</comment>
<keyword evidence="5 6" id="KW-0545">Nucleotide biosynthesis</keyword>
<dbReference type="InterPro" id="IPR020940">
    <property type="entry name" value="Thymidylate_synthase_AS"/>
</dbReference>
<keyword evidence="2 6" id="KW-0963">Cytoplasm</keyword>
<evidence type="ECO:0000256" key="5">
    <source>
        <dbReference type="ARBA" id="ARBA00022727"/>
    </source>
</evidence>
<dbReference type="InterPro" id="IPR045097">
    <property type="entry name" value="Thymidate_synth/dCMP_Mease"/>
</dbReference>
<dbReference type="KEGG" id="crd:CRES_0358"/>
<dbReference type="NCBIfam" id="TIGR03284">
    <property type="entry name" value="thym_sym"/>
    <property type="match status" value="2"/>
</dbReference>
<dbReference type="eggNOG" id="COG0207">
    <property type="taxonomic scope" value="Bacteria"/>
</dbReference>
<dbReference type="UniPathway" id="UPA00575"/>
<dbReference type="PROSITE" id="PS00091">
    <property type="entry name" value="THYMIDYLATE_SYNTHASE"/>
    <property type="match status" value="1"/>
</dbReference>
<dbReference type="InterPro" id="IPR023451">
    <property type="entry name" value="Thymidate_synth/dCMP_Mease_dom"/>
</dbReference>
<feature type="binding site" description="in other chain" evidence="6">
    <location>
        <position position="36"/>
    </location>
    <ligand>
        <name>dUMP</name>
        <dbReference type="ChEBI" id="CHEBI:246422"/>
        <note>ligand shared between dimeric partners</note>
    </ligand>
</feature>
<dbReference type="PRINTS" id="PR00108">
    <property type="entry name" value="THYMDSNTHASE"/>
</dbReference>
<dbReference type="RefSeq" id="WP_013887747.1">
    <property type="nucleotide sequence ID" value="NC_015673.1"/>
</dbReference>
<dbReference type="GO" id="GO:0006235">
    <property type="term" value="P:dTTP biosynthetic process"/>
    <property type="evidence" value="ECO:0007669"/>
    <property type="project" value="UniProtKB-UniRule"/>
</dbReference>
<evidence type="ECO:0000256" key="4">
    <source>
        <dbReference type="ARBA" id="ARBA00022679"/>
    </source>
</evidence>
<feature type="binding site" evidence="6">
    <location>
        <position position="184"/>
    </location>
    <ligand>
        <name>(6R)-5,10-methylene-5,6,7,8-tetrahydrofolate</name>
        <dbReference type="ChEBI" id="CHEBI:15636"/>
    </ligand>
</feature>
<dbReference type="Gene3D" id="3.30.572.10">
    <property type="entry name" value="Thymidylate synthase/dCMP hydroxymethylase domain"/>
    <property type="match status" value="1"/>
</dbReference>
<dbReference type="InterPro" id="IPR000398">
    <property type="entry name" value="Thymidylate_synthase"/>
</dbReference>
<dbReference type="EMBL" id="CP002857">
    <property type="protein sequence ID" value="AEI08721.1"/>
    <property type="molecule type" value="Genomic_DNA"/>
</dbReference>
<keyword evidence="10" id="KW-1185">Reference proteome</keyword>
<dbReference type="GO" id="GO:0032259">
    <property type="term" value="P:methylation"/>
    <property type="evidence" value="ECO:0007669"/>
    <property type="project" value="UniProtKB-KW"/>
</dbReference>
<dbReference type="PANTHER" id="PTHR11548">
    <property type="entry name" value="THYMIDYLATE SYNTHASE 1"/>
    <property type="match status" value="1"/>
</dbReference>
<feature type="binding site" description="in other chain" evidence="6">
    <location>
        <begin position="222"/>
        <end position="224"/>
    </location>
    <ligand>
        <name>dUMP</name>
        <dbReference type="ChEBI" id="CHEBI:246422"/>
        <note>ligand shared between dimeric partners</note>
    </ligand>
</feature>